<dbReference type="EMBL" id="LXQA010381117">
    <property type="protein sequence ID" value="MCI48067.1"/>
    <property type="molecule type" value="Genomic_DNA"/>
</dbReference>
<proteinExistence type="predicted"/>
<dbReference type="Proteomes" id="UP000265520">
    <property type="component" value="Unassembled WGS sequence"/>
</dbReference>
<evidence type="ECO:0000313" key="3">
    <source>
        <dbReference type="Proteomes" id="UP000265520"/>
    </source>
</evidence>
<feature type="compositionally biased region" description="Basic and acidic residues" evidence="1">
    <location>
        <begin position="7"/>
        <end position="19"/>
    </location>
</feature>
<reference evidence="2 3" key="1">
    <citation type="journal article" date="2018" name="Front. Plant Sci.">
        <title>Red Clover (Trifolium pratense) and Zigzag Clover (T. medium) - A Picture of Genomic Similarities and Differences.</title>
        <authorList>
            <person name="Dluhosova J."/>
            <person name="Istvanek J."/>
            <person name="Nedelnik J."/>
            <person name="Repkova J."/>
        </authorList>
    </citation>
    <scope>NUCLEOTIDE SEQUENCE [LARGE SCALE GENOMIC DNA]</scope>
    <source>
        <strain evidence="3">cv. 10/8</strain>
        <tissue evidence="2">Leaf</tissue>
    </source>
</reference>
<feature type="compositionally biased region" description="Basic and acidic residues" evidence="1">
    <location>
        <begin position="27"/>
        <end position="39"/>
    </location>
</feature>
<evidence type="ECO:0000313" key="2">
    <source>
        <dbReference type="EMBL" id="MCI48067.1"/>
    </source>
</evidence>
<dbReference type="AlphaFoldDB" id="A0A392SHZ8"/>
<protein>
    <submittedName>
        <fullName evidence="2">Uncharacterized protein</fullName>
    </submittedName>
</protein>
<keyword evidence="3" id="KW-1185">Reference proteome</keyword>
<feature type="region of interest" description="Disordered" evidence="1">
    <location>
        <begin position="1"/>
        <end position="47"/>
    </location>
</feature>
<organism evidence="2 3">
    <name type="scientific">Trifolium medium</name>
    <dbReference type="NCBI Taxonomy" id="97028"/>
    <lineage>
        <taxon>Eukaryota</taxon>
        <taxon>Viridiplantae</taxon>
        <taxon>Streptophyta</taxon>
        <taxon>Embryophyta</taxon>
        <taxon>Tracheophyta</taxon>
        <taxon>Spermatophyta</taxon>
        <taxon>Magnoliopsida</taxon>
        <taxon>eudicotyledons</taxon>
        <taxon>Gunneridae</taxon>
        <taxon>Pentapetalae</taxon>
        <taxon>rosids</taxon>
        <taxon>fabids</taxon>
        <taxon>Fabales</taxon>
        <taxon>Fabaceae</taxon>
        <taxon>Papilionoideae</taxon>
        <taxon>50 kb inversion clade</taxon>
        <taxon>NPAAA clade</taxon>
        <taxon>Hologalegina</taxon>
        <taxon>IRL clade</taxon>
        <taxon>Trifolieae</taxon>
        <taxon>Trifolium</taxon>
    </lineage>
</organism>
<comment type="caution">
    <text evidence="2">The sequence shown here is derived from an EMBL/GenBank/DDBJ whole genome shotgun (WGS) entry which is preliminary data.</text>
</comment>
<accession>A0A392SHZ8</accession>
<evidence type="ECO:0000256" key="1">
    <source>
        <dbReference type="SAM" id="MobiDB-lite"/>
    </source>
</evidence>
<sequence length="47" mass="4997">LVIAALKAEEEADQARVEQDGSEEEEARGSDGGTEKMVEDSNESSSI</sequence>
<name>A0A392SHZ8_9FABA</name>
<feature type="non-terminal residue" evidence="2">
    <location>
        <position position="1"/>
    </location>
</feature>